<name>A0ACB8QWQ9_9AGAM</name>
<reference evidence="1" key="1">
    <citation type="submission" date="2021-02" db="EMBL/GenBank/DDBJ databases">
        <authorList>
            <consortium name="DOE Joint Genome Institute"/>
            <person name="Ahrendt S."/>
            <person name="Looney B.P."/>
            <person name="Miyauchi S."/>
            <person name="Morin E."/>
            <person name="Drula E."/>
            <person name="Courty P.E."/>
            <person name="Chicoki N."/>
            <person name="Fauchery L."/>
            <person name="Kohler A."/>
            <person name="Kuo A."/>
            <person name="Labutti K."/>
            <person name="Pangilinan J."/>
            <person name="Lipzen A."/>
            <person name="Riley R."/>
            <person name="Andreopoulos W."/>
            <person name="He G."/>
            <person name="Johnson J."/>
            <person name="Barry K.W."/>
            <person name="Grigoriev I.V."/>
            <person name="Nagy L."/>
            <person name="Hibbett D."/>
            <person name="Henrissat B."/>
            <person name="Matheny P.B."/>
            <person name="Labbe J."/>
            <person name="Martin F."/>
        </authorList>
    </citation>
    <scope>NUCLEOTIDE SEQUENCE</scope>
    <source>
        <strain evidence="1">EC-137</strain>
    </source>
</reference>
<reference evidence="1" key="2">
    <citation type="journal article" date="2022" name="New Phytol.">
        <title>Evolutionary transition to the ectomycorrhizal habit in the genomes of a hyperdiverse lineage of mushroom-forming fungi.</title>
        <authorList>
            <person name="Looney B."/>
            <person name="Miyauchi S."/>
            <person name="Morin E."/>
            <person name="Drula E."/>
            <person name="Courty P.E."/>
            <person name="Kohler A."/>
            <person name="Kuo A."/>
            <person name="LaButti K."/>
            <person name="Pangilinan J."/>
            <person name="Lipzen A."/>
            <person name="Riley R."/>
            <person name="Andreopoulos W."/>
            <person name="He G."/>
            <person name="Johnson J."/>
            <person name="Nolan M."/>
            <person name="Tritt A."/>
            <person name="Barry K.W."/>
            <person name="Grigoriev I.V."/>
            <person name="Nagy L.G."/>
            <person name="Hibbett D."/>
            <person name="Henrissat B."/>
            <person name="Matheny P.B."/>
            <person name="Labbe J."/>
            <person name="Martin F.M."/>
        </authorList>
    </citation>
    <scope>NUCLEOTIDE SEQUENCE</scope>
    <source>
        <strain evidence="1">EC-137</strain>
    </source>
</reference>
<organism evidence="1 2">
    <name type="scientific">Vararia minispora EC-137</name>
    <dbReference type="NCBI Taxonomy" id="1314806"/>
    <lineage>
        <taxon>Eukaryota</taxon>
        <taxon>Fungi</taxon>
        <taxon>Dikarya</taxon>
        <taxon>Basidiomycota</taxon>
        <taxon>Agaricomycotina</taxon>
        <taxon>Agaricomycetes</taxon>
        <taxon>Russulales</taxon>
        <taxon>Lachnocladiaceae</taxon>
        <taxon>Vararia</taxon>
    </lineage>
</organism>
<gene>
    <name evidence="1" type="ORF">K488DRAFT_34239</name>
</gene>
<comment type="caution">
    <text evidence="1">The sequence shown here is derived from an EMBL/GenBank/DDBJ whole genome shotgun (WGS) entry which is preliminary data.</text>
</comment>
<sequence length="181" mass="19648">VSTGPDINFDQAHNATTIYGSWSSGSRNVTTGSAFANPAQMSFTYPATAGVAYAFSQDGFYELSRYRFVSNGSHPNCITGTLVWAHGNYLLLNNGSIVLVPLGDGFQQVQSACAAESNFIQVYNQTELFLSWRIFMDPNDGPKLHLFQFDGSPVAPLFQTSSTPNMLPTTLLRNTTTDPSA</sequence>
<feature type="non-terminal residue" evidence="1">
    <location>
        <position position="1"/>
    </location>
</feature>
<keyword evidence="2" id="KW-1185">Reference proteome</keyword>
<accession>A0ACB8QWQ9</accession>
<proteinExistence type="predicted"/>
<feature type="non-terminal residue" evidence="1">
    <location>
        <position position="181"/>
    </location>
</feature>
<protein>
    <submittedName>
        <fullName evidence="1">Chaperone for protein-folding within the ER, fungal-domain-containing protein</fullName>
    </submittedName>
</protein>
<dbReference type="EMBL" id="MU273473">
    <property type="protein sequence ID" value="KAI0036296.1"/>
    <property type="molecule type" value="Genomic_DNA"/>
</dbReference>
<dbReference type="Proteomes" id="UP000814128">
    <property type="component" value="Unassembled WGS sequence"/>
</dbReference>
<evidence type="ECO:0000313" key="1">
    <source>
        <dbReference type="EMBL" id="KAI0036296.1"/>
    </source>
</evidence>
<evidence type="ECO:0000313" key="2">
    <source>
        <dbReference type="Proteomes" id="UP000814128"/>
    </source>
</evidence>